<accession>A0ACB9UAH7</accession>
<name>A0ACB9UAH7_9CETA</name>
<protein>
    <submittedName>
        <fullName evidence="1">Uncharacterized protein</fullName>
    </submittedName>
</protein>
<proteinExistence type="predicted"/>
<evidence type="ECO:0000313" key="2">
    <source>
        <dbReference type="Proteomes" id="UP001057279"/>
    </source>
</evidence>
<organism evidence="1 2">
    <name type="scientific">Ovis ammon polii x Ovis aries</name>
    <dbReference type="NCBI Taxonomy" id="2918886"/>
    <lineage>
        <taxon>Eukaryota</taxon>
        <taxon>Metazoa</taxon>
        <taxon>Chordata</taxon>
        <taxon>Craniata</taxon>
        <taxon>Vertebrata</taxon>
        <taxon>Euteleostomi</taxon>
        <taxon>Mammalia</taxon>
        <taxon>Eutheria</taxon>
        <taxon>Laurasiatheria</taxon>
        <taxon>Artiodactyla</taxon>
        <taxon>Ruminantia</taxon>
        <taxon>Pecora</taxon>
        <taxon>Bovidae</taxon>
        <taxon>Caprinae</taxon>
        <taxon>Ovis</taxon>
    </lineage>
</organism>
<reference evidence="1" key="1">
    <citation type="submission" date="2022-03" db="EMBL/GenBank/DDBJ databases">
        <title>Genomic analyses of argali, domestic sheep and their hybrids provide insights into chromosomal evolution, heterosis and genetic basis of agronomic traits.</title>
        <authorList>
            <person name="Li M."/>
        </authorList>
    </citation>
    <scope>NUCLEOTIDE SEQUENCE</scope>
    <source>
        <strain evidence="1">F1 hybrid</strain>
    </source>
</reference>
<gene>
    <name evidence="1" type="ORF">MJG53_017052</name>
</gene>
<sequence>MRPQVTSEMKWKCKVLAFGPEGTILNVKITNQRHENQVQKGYTLRCELAEEGSSTWVDPTGPVFPGCVEKGLLPSYVMMATEKTFCNPGEYEVLGNDSCSRVCPPGYYVSTRIDQDHHIGACSPCPSGTFRAHPNEEPRCVPCAQCREDQEVVKRCSTTSDQECQCQPGQFYCDSEDCTESCFRCTRCENGATLQPCNATSNAICALNPESGHPGSSWTCLSVSAEVCIAIIVAIVAIVVIVFAAVYYFCVYRRRTAPDYKAILGISDEAVRVWALDAHLSTRSYVQGFAMSQADVDAFRQLSHVARWFQHVAAILGGPPTAGPPCGLQATGRGRRAQPAWSPPARSEPCQLRLYNSLTRRKDVFVPQDGRRVTWYCCGPIVYDASHMGHARSYISFDILRRVLRDYFKFDVFYCMNITDIDDKIIKRARQNYLFERYRETQPQAAQLLEDVRAALQPFSTKLQETADPDKRQMLERLQRAVAQAAEPLEAALRAGQAGQELDGRVQWKCKVLAFGPEGTILNVKITNQRHENQVQKGYTLRCELAEEGSSTWVDPTGPVFPGCVEKGLLPSYVMMATEKTFCNPGEYEVLGNDSCSRVCPPGYYVSTRIDQDHHIGACSPCPSGTFRAHPNEEPRCVPCAQCREDQEVVKLCSTTSDQECQCQPGQFYCDSEDCTESCFRCTRCENGAILQPCNATSNTICALNPESGHPGSSWTCLSVSVVACIPIIVLIIVIAAFVVYRRRTGSRNKLSGSSPGASQSSDLEMGPLAPGENTSQESVGNSARPTSEGPPGAEPLQVANGSLATPGEPGDQTRMLEAPGPPGQAEPSPSVAG</sequence>
<keyword evidence="2" id="KW-1185">Reference proteome</keyword>
<comment type="caution">
    <text evidence="1">The sequence shown here is derived from an EMBL/GenBank/DDBJ whole genome shotgun (WGS) entry which is preliminary data.</text>
</comment>
<evidence type="ECO:0000313" key="1">
    <source>
        <dbReference type="EMBL" id="KAI4561998.1"/>
    </source>
</evidence>
<dbReference type="EMBL" id="CM043046">
    <property type="protein sequence ID" value="KAI4561998.1"/>
    <property type="molecule type" value="Genomic_DNA"/>
</dbReference>
<dbReference type="Proteomes" id="UP001057279">
    <property type="component" value="Linkage Group LG21"/>
</dbReference>